<keyword evidence="4 8" id="KW-1133">Transmembrane helix</keyword>
<proteinExistence type="inferred from homology"/>
<evidence type="ECO:0000256" key="5">
    <source>
        <dbReference type="ARBA" id="ARBA00023136"/>
    </source>
</evidence>
<feature type="transmembrane region" description="Helical" evidence="8">
    <location>
        <begin position="212"/>
        <end position="233"/>
    </location>
</feature>
<dbReference type="AlphaFoldDB" id="A0A8T2QWG1"/>
<dbReference type="FunFam" id="2.60.40.10:FF:000813">
    <property type="entry name" value="Vesicle-associated protein 1-1"/>
    <property type="match status" value="1"/>
</dbReference>
<evidence type="ECO:0000259" key="9">
    <source>
        <dbReference type="PROSITE" id="PS50202"/>
    </source>
</evidence>
<dbReference type="PANTHER" id="PTHR10809:SF6">
    <property type="entry name" value="AT11025P-RELATED"/>
    <property type="match status" value="1"/>
</dbReference>
<dbReference type="GO" id="GO:0061817">
    <property type="term" value="P:endoplasmic reticulum-plasma membrane tethering"/>
    <property type="evidence" value="ECO:0007669"/>
    <property type="project" value="TreeGrafter"/>
</dbReference>
<evidence type="ECO:0000313" key="10">
    <source>
        <dbReference type="EMBL" id="KAH7288389.1"/>
    </source>
</evidence>
<evidence type="ECO:0000256" key="8">
    <source>
        <dbReference type="SAM" id="Phobius"/>
    </source>
</evidence>
<keyword evidence="5 8" id="KW-0472">Membrane</keyword>
<dbReference type="OrthoDB" id="264603at2759"/>
<comment type="caution">
    <text evidence="10">The sequence shown here is derived from an EMBL/GenBank/DDBJ whole genome shotgun (WGS) entry which is preliminary data.</text>
</comment>
<name>A0A8T2QWG1_CERRI</name>
<dbReference type="OMA" id="HDANSKD"/>
<keyword evidence="6" id="KW-0175">Coiled coil</keyword>
<feature type="domain" description="MSP" evidence="9">
    <location>
        <begin position="5"/>
        <end position="125"/>
    </location>
</feature>
<comment type="subcellular location">
    <subcellularLocation>
        <location evidence="1">Membrane</location>
        <topology evidence="1">Single-pass type IV membrane protein</topology>
    </subcellularLocation>
</comment>
<feature type="region of interest" description="Disordered" evidence="7">
    <location>
        <begin position="129"/>
        <end position="151"/>
    </location>
</feature>
<dbReference type="InterPro" id="IPR008962">
    <property type="entry name" value="PapD-like_sf"/>
</dbReference>
<dbReference type="InterPro" id="IPR016763">
    <property type="entry name" value="VAP"/>
</dbReference>
<dbReference type="EMBL" id="CM035436">
    <property type="protein sequence ID" value="KAH7288389.1"/>
    <property type="molecule type" value="Genomic_DNA"/>
</dbReference>
<evidence type="ECO:0000256" key="4">
    <source>
        <dbReference type="ARBA" id="ARBA00022989"/>
    </source>
</evidence>
<dbReference type="PANTHER" id="PTHR10809">
    <property type="entry name" value="VESICLE-ASSOCIATED MEMBRANE PROTEIN-ASSOCIATED PROTEIN"/>
    <property type="match status" value="1"/>
</dbReference>
<dbReference type="GO" id="GO:0005789">
    <property type="term" value="C:endoplasmic reticulum membrane"/>
    <property type="evidence" value="ECO:0007669"/>
    <property type="project" value="InterPro"/>
</dbReference>
<sequence>MRMDALSIEPAELRFPFGLGKQISCSVDLANMTNSYVAFKVKTTSPKKYCVRPNTGIVLPGATCNITVTMQAQKEMPPDMQCKDKFLVQSVILPDEADHTVVAADAFDKEPGKEVFEKKLKVMYLSPPQPPSPVLESAEEGVSPRPSLTLDGGSESANDIATWKAQLSEAHTSIARLTDEKETALQRNKQLQTELTTLSAKTNLNTRVKTSAGFSLLYFLIIGLLGIIIGYFLRS</sequence>
<dbReference type="PIRSF" id="PIRSF019693">
    <property type="entry name" value="VAMP-associated"/>
    <property type="match status" value="1"/>
</dbReference>
<evidence type="ECO:0000256" key="1">
    <source>
        <dbReference type="ARBA" id="ARBA00004211"/>
    </source>
</evidence>
<protein>
    <recommendedName>
        <fullName evidence="9">MSP domain-containing protein</fullName>
    </recommendedName>
</protein>
<dbReference type="Gene3D" id="2.60.40.10">
    <property type="entry name" value="Immunoglobulins"/>
    <property type="match status" value="1"/>
</dbReference>
<evidence type="ECO:0000256" key="3">
    <source>
        <dbReference type="ARBA" id="ARBA00022692"/>
    </source>
</evidence>
<keyword evidence="11" id="KW-1185">Reference proteome</keyword>
<dbReference type="PROSITE" id="PS50202">
    <property type="entry name" value="MSP"/>
    <property type="match status" value="1"/>
</dbReference>
<evidence type="ECO:0000256" key="7">
    <source>
        <dbReference type="SAM" id="MobiDB-lite"/>
    </source>
</evidence>
<dbReference type="InterPro" id="IPR000535">
    <property type="entry name" value="MSP_dom"/>
</dbReference>
<evidence type="ECO:0000256" key="2">
    <source>
        <dbReference type="ARBA" id="ARBA00008932"/>
    </source>
</evidence>
<feature type="coiled-coil region" evidence="6">
    <location>
        <begin position="174"/>
        <end position="201"/>
    </location>
</feature>
<accession>A0A8T2QWG1</accession>
<dbReference type="EMBL" id="CM035436">
    <property type="protein sequence ID" value="KAH7288386.1"/>
    <property type="molecule type" value="Genomic_DNA"/>
</dbReference>
<keyword evidence="3 8" id="KW-0812">Transmembrane</keyword>
<evidence type="ECO:0000256" key="6">
    <source>
        <dbReference type="SAM" id="Coils"/>
    </source>
</evidence>
<dbReference type="Pfam" id="PF00635">
    <property type="entry name" value="Motile_Sperm"/>
    <property type="match status" value="1"/>
</dbReference>
<dbReference type="GO" id="GO:0005886">
    <property type="term" value="C:plasma membrane"/>
    <property type="evidence" value="ECO:0007669"/>
    <property type="project" value="TreeGrafter"/>
</dbReference>
<organism evidence="10 11">
    <name type="scientific">Ceratopteris richardii</name>
    <name type="common">Triangle waterfern</name>
    <dbReference type="NCBI Taxonomy" id="49495"/>
    <lineage>
        <taxon>Eukaryota</taxon>
        <taxon>Viridiplantae</taxon>
        <taxon>Streptophyta</taxon>
        <taxon>Embryophyta</taxon>
        <taxon>Tracheophyta</taxon>
        <taxon>Polypodiopsida</taxon>
        <taxon>Polypodiidae</taxon>
        <taxon>Polypodiales</taxon>
        <taxon>Pteridineae</taxon>
        <taxon>Pteridaceae</taxon>
        <taxon>Parkerioideae</taxon>
        <taxon>Ceratopteris</taxon>
    </lineage>
</organism>
<dbReference type="GO" id="GO:0090158">
    <property type="term" value="P:endoplasmic reticulum membrane organization"/>
    <property type="evidence" value="ECO:0007669"/>
    <property type="project" value="TreeGrafter"/>
</dbReference>
<comment type="similarity">
    <text evidence="2">Belongs to the VAMP-associated protein (VAP) (TC 9.B.17) family.</text>
</comment>
<reference evidence="10" key="1">
    <citation type="submission" date="2021-08" db="EMBL/GenBank/DDBJ databases">
        <title>WGS assembly of Ceratopteris richardii.</title>
        <authorList>
            <person name="Marchant D.B."/>
            <person name="Chen G."/>
            <person name="Jenkins J."/>
            <person name="Shu S."/>
            <person name="Leebens-Mack J."/>
            <person name="Grimwood J."/>
            <person name="Schmutz J."/>
            <person name="Soltis P."/>
            <person name="Soltis D."/>
            <person name="Chen Z.-H."/>
        </authorList>
    </citation>
    <scope>NUCLEOTIDE SEQUENCE</scope>
    <source>
        <strain evidence="10">Whitten #5841</strain>
        <tissue evidence="10">Leaf</tissue>
    </source>
</reference>
<dbReference type="SUPFAM" id="SSF49354">
    <property type="entry name" value="PapD-like"/>
    <property type="match status" value="1"/>
</dbReference>
<dbReference type="InterPro" id="IPR013783">
    <property type="entry name" value="Ig-like_fold"/>
</dbReference>
<evidence type="ECO:0000313" key="11">
    <source>
        <dbReference type="Proteomes" id="UP000825935"/>
    </source>
</evidence>
<gene>
    <name evidence="10" type="ORF">KP509_31G024900</name>
</gene>
<dbReference type="Proteomes" id="UP000825935">
    <property type="component" value="Chromosome 31"/>
</dbReference>